<reference evidence="1" key="1">
    <citation type="journal article" date="2014" name="Int. J. Syst. Evol. Microbiol.">
        <title>Complete genome sequence of Corynebacterium casei LMG S-19264T (=DSM 44701T), isolated from a smear-ripened cheese.</title>
        <authorList>
            <consortium name="US DOE Joint Genome Institute (JGI-PGF)"/>
            <person name="Walter F."/>
            <person name="Albersmeier A."/>
            <person name="Kalinowski J."/>
            <person name="Ruckert C."/>
        </authorList>
    </citation>
    <scope>NUCLEOTIDE SEQUENCE</scope>
    <source>
        <strain evidence="1">CGMCC 4.7201</strain>
    </source>
</reference>
<keyword evidence="2" id="KW-1185">Reference proteome</keyword>
<dbReference type="RefSeq" id="WP_189134116.1">
    <property type="nucleotide sequence ID" value="NZ_BMMS01000024.1"/>
</dbReference>
<dbReference type="AlphaFoldDB" id="A0A917ZX29"/>
<comment type="caution">
    <text evidence="1">The sequence shown here is derived from an EMBL/GenBank/DDBJ whole genome shotgun (WGS) entry which is preliminary data.</text>
</comment>
<dbReference type="EMBL" id="BMMS01000024">
    <property type="protein sequence ID" value="GGO94908.1"/>
    <property type="molecule type" value="Genomic_DNA"/>
</dbReference>
<evidence type="ECO:0000313" key="1">
    <source>
        <dbReference type="EMBL" id="GGO94908.1"/>
    </source>
</evidence>
<dbReference type="Proteomes" id="UP000641932">
    <property type="component" value="Unassembled WGS sequence"/>
</dbReference>
<gene>
    <name evidence="1" type="ORF">GCM10012280_50900</name>
</gene>
<evidence type="ECO:0000313" key="2">
    <source>
        <dbReference type="Proteomes" id="UP000641932"/>
    </source>
</evidence>
<sequence>MEHLGAAVLLAAWEAGLASDDGERALLLHGVARPQAGTEELLSVPVGRRDAELFALRAALFGPRLDVRADCGECGEEMEFDLDTAELIGRSEPMREREPVGTGEPRAAGGEPLRVEVDEWTVEFRPPTAADLAAARSAPADRAREALLARCTLRAERAGEAVAAGLLPDHVQRRIAAVSSESDPYADVVLNVACPACGQKTRAELDIASYLWAELDSWARDILLDIHLLATAYGWSEPEILALSPLRRRYYLELCADA</sequence>
<name>A0A917ZX29_9ACTN</name>
<reference evidence="1" key="2">
    <citation type="submission" date="2020-09" db="EMBL/GenBank/DDBJ databases">
        <authorList>
            <person name="Sun Q."/>
            <person name="Zhou Y."/>
        </authorList>
    </citation>
    <scope>NUCLEOTIDE SEQUENCE</scope>
    <source>
        <strain evidence="1">CGMCC 4.7201</strain>
    </source>
</reference>
<proteinExistence type="predicted"/>
<evidence type="ECO:0008006" key="3">
    <source>
        <dbReference type="Google" id="ProtNLM"/>
    </source>
</evidence>
<protein>
    <recommendedName>
        <fullName evidence="3">Phage baseplate protein</fullName>
    </recommendedName>
</protein>
<organism evidence="1 2">
    <name type="scientific">Wenjunlia tyrosinilytica</name>
    <dbReference type="NCBI Taxonomy" id="1544741"/>
    <lineage>
        <taxon>Bacteria</taxon>
        <taxon>Bacillati</taxon>
        <taxon>Actinomycetota</taxon>
        <taxon>Actinomycetes</taxon>
        <taxon>Kitasatosporales</taxon>
        <taxon>Streptomycetaceae</taxon>
        <taxon>Wenjunlia</taxon>
    </lineage>
</organism>
<accession>A0A917ZX29</accession>